<accession>A0A3P6A8F7</accession>
<evidence type="ECO:0000313" key="2">
    <source>
        <dbReference type="EMBL" id="VDC88602.1"/>
    </source>
</evidence>
<name>A0A3P6A8F7_BRAOL</name>
<feature type="region of interest" description="Disordered" evidence="1">
    <location>
        <begin position="31"/>
        <end position="80"/>
    </location>
</feature>
<gene>
    <name evidence="2" type="ORF">BOLC3T14425H</name>
</gene>
<proteinExistence type="predicted"/>
<feature type="compositionally biased region" description="Polar residues" evidence="1">
    <location>
        <begin position="69"/>
        <end position="80"/>
    </location>
</feature>
<feature type="compositionally biased region" description="Basic residues" evidence="1">
    <location>
        <begin position="35"/>
        <end position="55"/>
    </location>
</feature>
<organism evidence="2">
    <name type="scientific">Brassica oleracea</name>
    <name type="common">Wild cabbage</name>
    <dbReference type="NCBI Taxonomy" id="3712"/>
    <lineage>
        <taxon>Eukaryota</taxon>
        <taxon>Viridiplantae</taxon>
        <taxon>Streptophyta</taxon>
        <taxon>Embryophyta</taxon>
        <taxon>Tracheophyta</taxon>
        <taxon>Spermatophyta</taxon>
        <taxon>Magnoliopsida</taxon>
        <taxon>eudicotyledons</taxon>
        <taxon>Gunneridae</taxon>
        <taxon>Pentapetalae</taxon>
        <taxon>rosids</taxon>
        <taxon>malvids</taxon>
        <taxon>Brassicales</taxon>
        <taxon>Brassicaceae</taxon>
        <taxon>Brassiceae</taxon>
        <taxon>Brassica</taxon>
    </lineage>
</organism>
<dbReference type="AlphaFoldDB" id="A0A3P6A8F7"/>
<sequence length="80" mass="9625">MVIVEEPNQKEVPDDKLRYRLFNSEREREVLTISSRKRSKGRQTRQRQERRRQRHSATPSDPPREKLTQIHSKSNPRSTT</sequence>
<evidence type="ECO:0000256" key="1">
    <source>
        <dbReference type="SAM" id="MobiDB-lite"/>
    </source>
</evidence>
<reference evidence="2" key="1">
    <citation type="submission" date="2018-11" db="EMBL/GenBank/DDBJ databases">
        <authorList>
            <consortium name="Genoscope - CEA"/>
            <person name="William W."/>
        </authorList>
    </citation>
    <scope>NUCLEOTIDE SEQUENCE</scope>
</reference>
<protein>
    <submittedName>
        <fullName evidence="2">Uncharacterized protein</fullName>
    </submittedName>
</protein>
<dbReference type="EMBL" id="LR031872">
    <property type="protein sequence ID" value="VDC88602.1"/>
    <property type="molecule type" value="Genomic_DNA"/>
</dbReference>